<dbReference type="AlphaFoldDB" id="A0A1B9FVA9"/>
<dbReference type="KEGG" id="kbi:30212760"/>
<dbReference type="EMBL" id="KI894025">
    <property type="protein sequence ID" value="OCF22710.1"/>
    <property type="molecule type" value="Genomic_DNA"/>
</dbReference>
<keyword evidence="4" id="KW-1185">Reference proteome</keyword>
<reference evidence="2" key="3">
    <citation type="submission" date="2014-01" db="EMBL/GenBank/DDBJ databases">
        <title>Evolution of pathogenesis and genome organization in the Tremellales.</title>
        <authorList>
            <person name="Cuomo C."/>
            <person name="Litvintseva A."/>
            <person name="Heitman J."/>
            <person name="Chen Y."/>
            <person name="Sun S."/>
            <person name="Springer D."/>
            <person name="Dromer F."/>
            <person name="Young S."/>
            <person name="Zeng Q."/>
            <person name="Chapman S."/>
            <person name="Gujja S."/>
            <person name="Saif S."/>
            <person name="Birren B."/>
        </authorList>
    </citation>
    <scope>NUCLEOTIDE SEQUENCE</scope>
    <source>
        <strain evidence="2">CBS 10118</strain>
    </source>
</reference>
<accession>A0A1B9FVA9</accession>
<dbReference type="EMBL" id="CP144548">
    <property type="protein sequence ID" value="WVW87158.1"/>
    <property type="molecule type" value="Genomic_DNA"/>
</dbReference>
<keyword evidence="1" id="KW-0732">Signal</keyword>
<dbReference type="Proteomes" id="UP000092730">
    <property type="component" value="Chromosome 8"/>
</dbReference>
<reference evidence="2" key="1">
    <citation type="submission" date="2013-07" db="EMBL/GenBank/DDBJ databases">
        <title>The Genome Sequence of Cryptococcus bestiolae CBS10118.</title>
        <authorList>
            <consortium name="The Broad Institute Genome Sequencing Platform"/>
            <person name="Cuomo C."/>
            <person name="Litvintseva A."/>
            <person name="Chen Y."/>
            <person name="Heitman J."/>
            <person name="Sun S."/>
            <person name="Springer D."/>
            <person name="Dromer F."/>
            <person name="Young S.K."/>
            <person name="Zeng Q."/>
            <person name="Gargeya S."/>
            <person name="Fitzgerald M."/>
            <person name="Abouelleil A."/>
            <person name="Alvarado L."/>
            <person name="Berlin A.M."/>
            <person name="Chapman S.B."/>
            <person name="Dewar J."/>
            <person name="Goldberg J."/>
            <person name="Griggs A."/>
            <person name="Gujja S."/>
            <person name="Hansen M."/>
            <person name="Howarth C."/>
            <person name="Imamovic A."/>
            <person name="Larimer J."/>
            <person name="McCowan C."/>
            <person name="Murphy C."/>
            <person name="Pearson M."/>
            <person name="Priest M."/>
            <person name="Roberts A."/>
            <person name="Saif S."/>
            <person name="Shea T."/>
            <person name="Sykes S."/>
            <person name="Wortman J."/>
            <person name="Nusbaum C."/>
            <person name="Birren B."/>
        </authorList>
    </citation>
    <scope>NUCLEOTIDE SEQUENCE [LARGE SCALE GENOMIC DNA]</scope>
    <source>
        <strain evidence="2">CBS 10118</strain>
    </source>
</reference>
<reference evidence="3" key="2">
    <citation type="submission" date="2013-07" db="EMBL/GenBank/DDBJ databases">
        <authorList>
            <consortium name="The Broad Institute Genome Sequencing Platform"/>
            <person name="Cuomo C."/>
            <person name="Litvintseva A."/>
            <person name="Chen Y."/>
            <person name="Heitman J."/>
            <person name="Sun S."/>
            <person name="Springer D."/>
            <person name="Dromer F."/>
            <person name="Young S.K."/>
            <person name="Zeng Q."/>
            <person name="Gargeya S."/>
            <person name="Fitzgerald M."/>
            <person name="Abouelleil A."/>
            <person name="Alvarado L."/>
            <person name="Berlin A.M."/>
            <person name="Chapman S.B."/>
            <person name="Dewar J."/>
            <person name="Goldberg J."/>
            <person name="Griggs A."/>
            <person name="Gujja S."/>
            <person name="Hansen M."/>
            <person name="Howarth C."/>
            <person name="Imamovic A."/>
            <person name="Larimer J."/>
            <person name="McCowan C."/>
            <person name="Murphy C."/>
            <person name="Pearson M."/>
            <person name="Priest M."/>
            <person name="Roberts A."/>
            <person name="Saif S."/>
            <person name="Shea T."/>
            <person name="Sykes S."/>
            <person name="Wortman J."/>
            <person name="Nusbaum C."/>
            <person name="Birren B."/>
        </authorList>
    </citation>
    <scope>NUCLEOTIDE SEQUENCE</scope>
    <source>
        <strain evidence="3">CBS 10118</strain>
    </source>
</reference>
<dbReference type="OrthoDB" id="2563286at2759"/>
<sequence length="164" mass="18205">MRNVSLFLMLSSLTGLASAFTRNPTETRQQARSVPSAGGYQCFFSCPTRAEGEFNYLYGDTDQYAPDGATHYNACNYDDGENGFTTCYYTDDGQLYSDESQGYTNDATCAAMAETGPCAQENPDTNTYFRKRAMPRRMTPAEKRLAARQYKPKFKKSKSVAASA</sequence>
<evidence type="ECO:0000313" key="2">
    <source>
        <dbReference type="EMBL" id="OCF22710.1"/>
    </source>
</evidence>
<evidence type="ECO:0000256" key="1">
    <source>
        <dbReference type="SAM" id="SignalP"/>
    </source>
</evidence>
<dbReference type="GeneID" id="30212760"/>
<organism evidence="2">
    <name type="scientific">Kwoniella bestiolae CBS 10118</name>
    <dbReference type="NCBI Taxonomy" id="1296100"/>
    <lineage>
        <taxon>Eukaryota</taxon>
        <taxon>Fungi</taxon>
        <taxon>Dikarya</taxon>
        <taxon>Basidiomycota</taxon>
        <taxon>Agaricomycotina</taxon>
        <taxon>Tremellomycetes</taxon>
        <taxon>Tremellales</taxon>
        <taxon>Cryptococcaceae</taxon>
        <taxon>Kwoniella</taxon>
    </lineage>
</organism>
<name>A0A1B9FVA9_9TREE</name>
<evidence type="ECO:0000313" key="3">
    <source>
        <dbReference type="EMBL" id="WVW87158.1"/>
    </source>
</evidence>
<feature type="chain" id="PRO_5042334653" evidence="1">
    <location>
        <begin position="20"/>
        <end position="164"/>
    </location>
</feature>
<gene>
    <name evidence="2" type="ORF">I302_08361</name>
    <name evidence="3" type="ORF">I302_109215</name>
</gene>
<proteinExistence type="predicted"/>
<dbReference type="RefSeq" id="XP_019043780.1">
    <property type="nucleotide sequence ID" value="XM_019194944.1"/>
</dbReference>
<feature type="signal peptide" evidence="1">
    <location>
        <begin position="1"/>
        <end position="19"/>
    </location>
</feature>
<protein>
    <submittedName>
        <fullName evidence="2">Uncharacterized protein</fullName>
    </submittedName>
</protein>
<evidence type="ECO:0000313" key="4">
    <source>
        <dbReference type="Proteomes" id="UP000092730"/>
    </source>
</evidence>
<dbReference type="VEuPathDB" id="FungiDB:I302_08361"/>
<reference evidence="3" key="4">
    <citation type="submission" date="2024-02" db="EMBL/GenBank/DDBJ databases">
        <title>Comparative genomics of Cryptococcus and Kwoniella reveals pathogenesis evolution and contrasting modes of karyotype evolution via chromosome fusion or intercentromeric recombination.</title>
        <authorList>
            <person name="Coelho M.A."/>
            <person name="David-Palma M."/>
            <person name="Shea T."/>
            <person name="Bowers K."/>
            <person name="McGinley-Smith S."/>
            <person name="Mohammad A.W."/>
            <person name="Gnirke A."/>
            <person name="Yurkov A.M."/>
            <person name="Nowrousian M."/>
            <person name="Sun S."/>
            <person name="Cuomo C.A."/>
            <person name="Heitman J."/>
        </authorList>
    </citation>
    <scope>NUCLEOTIDE SEQUENCE</scope>
    <source>
        <strain evidence="3">CBS 10118</strain>
    </source>
</reference>